<evidence type="ECO:0000313" key="4">
    <source>
        <dbReference type="Proteomes" id="UP000600565"/>
    </source>
</evidence>
<dbReference type="PANTHER" id="PTHR35797">
    <property type="entry name" value="PROTEASE-RELATED"/>
    <property type="match status" value="1"/>
</dbReference>
<keyword evidence="1" id="KW-0472">Membrane</keyword>
<comment type="caution">
    <text evidence="3">The sequence shown here is derived from an EMBL/GenBank/DDBJ whole genome shotgun (WGS) entry which is preliminary data.</text>
</comment>
<dbReference type="RefSeq" id="WP_191703015.1">
    <property type="nucleotide sequence ID" value="NZ_JACSPW010000003.1"/>
</dbReference>
<organism evidence="3 4">
    <name type="scientific">Solibacillus merdavium</name>
    <dbReference type="NCBI Taxonomy" id="2762218"/>
    <lineage>
        <taxon>Bacteria</taxon>
        <taxon>Bacillati</taxon>
        <taxon>Bacillota</taxon>
        <taxon>Bacilli</taxon>
        <taxon>Bacillales</taxon>
        <taxon>Caryophanaceae</taxon>
        <taxon>Solibacillus</taxon>
    </lineage>
</organism>
<keyword evidence="4" id="KW-1185">Reference proteome</keyword>
<evidence type="ECO:0000256" key="1">
    <source>
        <dbReference type="SAM" id="Phobius"/>
    </source>
</evidence>
<feature type="transmembrane region" description="Helical" evidence="1">
    <location>
        <begin position="103"/>
        <end position="121"/>
    </location>
</feature>
<feature type="transmembrane region" description="Helical" evidence="1">
    <location>
        <begin position="31"/>
        <end position="49"/>
    </location>
</feature>
<keyword evidence="3" id="KW-0378">Hydrolase</keyword>
<dbReference type="InterPro" id="IPR003675">
    <property type="entry name" value="Rce1/LyrA-like_dom"/>
</dbReference>
<evidence type="ECO:0000313" key="3">
    <source>
        <dbReference type="EMBL" id="MBD8032415.1"/>
    </source>
</evidence>
<feature type="transmembrane region" description="Helical" evidence="1">
    <location>
        <begin position="69"/>
        <end position="88"/>
    </location>
</feature>
<feature type="domain" description="CAAX prenyl protease 2/Lysostaphin resistance protein A-like" evidence="2">
    <location>
        <begin position="107"/>
        <end position="208"/>
    </location>
</feature>
<dbReference type="GO" id="GO:0008237">
    <property type="term" value="F:metallopeptidase activity"/>
    <property type="evidence" value="ECO:0007669"/>
    <property type="project" value="UniProtKB-KW"/>
</dbReference>
<dbReference type="InterPro" id="IPR042150">
    <property type="entry name" value="MmRce1-like"/>
</dbReference>
<accession>A0ABR8XKG7</accession>
<keyword evidence="3" id="KW-0482">Metalloprotease</keyword>
<dbReference type="EMBL" id="JACSPW010000003">
    <property type="protein sequence ID" value="MBD8032415.1"/>
    <property type="molecule type" value="Genomic_DNA"/>
</dbReference>
<dbReference type="PANTHER" id="PTHR35797:SF1">
    <property type="entry name" value="PROTEASE"/>
    <property type="match status" value="1"/>
</dbReference>
<proteinExistence type="predicted"/>
<name>A0ABR8XKG7_9BACL</name>
<keyword evidence="1" id="KW-1133">Transmembrane helix</keyword>
<feature type="transmembrane region" description="Helical" evidence="1">
    <location>
        <begin position="167"/>
        <end position="188"/>
    </location>
</feature>
<evidence type="ECO:0000259" key="2">
    <source>
        <dbReference type="Pfam" id="PF02517"/>
    </source>
</evidence>
<dbReference type="Proteomes" id="UP000600565">
    <property type="component" value="Unassembled WGS sequence"/>
</dbReference>
<reference evidence="3 4" key="1">
    <citation type="submission" date="2020-08" db="EMBL/GenBank/DDBJ databases">
        <title>A Genomic Blueprint of the Chicken Gut Microbiome.</title>
        <authorList>
            <person name="Gilroy R."/>
            <person name="Ravi A."/>
            <person name="Getino M."/>
            <person name="Pursley I."/>
            <person name="Horton D.L."/>
            <person name="Alikhan N.-F."/>
            <person name="Baker D."/>
            <person name="Gharbi K."/>
            <person name="Hall N."/>
            <person name="Watson M."/>
            <person name="Adriaenssens E.M."/>
            <person name="Foster-Nyarko E."/>
            <person name="Jarju S."/>
            <person name="Secka A."/>
            <person name="Antonio M."/>
            <person name="Oren A."/>
            <person name="Chaudhuri R."/>
            <person name="La Ragione R.M."/>
            <person name="Hildebrand F."/>
            <person name="Pallen M.J."/>
        </authorList>
    </citation>
    <scope>NUCLEOTIDE SEQUENCE [LARGE SCALE GENOMIC DNA]</scope>
    <source>
        <strain evidence="3 4">Sa1YVA6</strain>
    </source>
</reference>
<protein>
    <submittedName>
        <fullName evidence="3">CPBP family intramembrane metalloprotease</fullName>
    </submittedName>
</protein>
<keyword evidence="3" id="KW-0645">Protease</keyword>
<keyword evidence="1" id="KW-0812">Transmembrane</keyword>
<gene>
    <name evidence="3" type="ORF">H9632_04990</name>
</gene>
<feature type="transmembrane region" description="Helical" evidence="1">
    <location>
        <begin position="142"/>
        <end position="161"/>
    </location>
</feature>
<feature type="transmembrane region" description="Helical" evidence="1">
    <location>
        <begin position="195"/>
        <end position="218"/>
    </location>
</feature>
<sequence>MNFKDLKLLTVFIFTLTLIYHFIMVRIDQPYLGLIMVIPLLTFTIQHIASREKINVHQFQLKKSKMAPLLLSIVLPVLLGLIVHTYLFTTNLGSFLFVERNQLFFFLGIGLTVVAFSAGIEEIIWRGYYQTRLRMSYSIHKTAIIIAFIWSIWHVPIAYFYKDYTNLIIGTVSYFIILFITSCVLSYLREWSGSVIPAALFHGLMNVFYFHDGIQIAIPLHMTELVKCICLLLFFAAGIIILRATNFIKT</sequence>
<dbReference type="Pfam" id="PF02517">
    <property type="entry name" value="Rce1-like"/>
    <property type="match status" value="1"/>
</dbReference>
<feature type="transmembrane region" description="Helical" evidence="1">
    <location>
        <begin position="7"/>
        <end position="25"/>
    </location>
</feature>
<feature type="transmembrane region" description="Helical" evidence="1">
    <location>
        <begin position="224"/>
        <end position="242"/>
    </location>
</feature>